<evidence type="ECO:0000313" key="2">
    <source>
        <dbReference type="EMBL" id="KGF54441.1"/>
    </source>
</evidence>
<comment type="caution">
    <text evidence="2">The sequence shown here is derived from an EMBL/GenBank/DDBJ whole genome shotgun (WGS) entry which is preliminary data.</text>
</comment>
<evidence type="ECO:0000256" key="1">
    <source>
        <dbReference type="PIRSR" id="PIRSR605019-1"/>
    </source>
</evidence>
<dbReference type="PANTHER" id="PTHR30037:SF4">
    <property type="entry name" value="DNA-3-METHYLADENINE GLYCOSYLASE I"/>
    <property type="match status" value="1"/>
</dbReference>
<keyword evidence="1" id="KW-0479">Metal-binding</keyword>
<dbReference type="InterPro" id="IPR005019">
    <property type="entry name" value="Adenine_glyco"/>
</dbReference>
<feature type="binding site" evidence="1">
    <location>
        <position position="18"/>
    </location>
    <ligand>
        <name>Zn(2+)</name>
        <dbReference type="ChEBI" id="CHEBI:29105"/>
    </ligand>
</feature>
<keyword evidence="3" id="KW-1185">Reference proteome</keyword>
<reference evidence="2 3" key="1">
    <citation type="submission" date="2011-08" db="EMBL/GenBank/DDBJ databases">
        <title>The Genome Sequence of Clostridium orbiscindens 1_3_50AFAA.</title>
        <authorList>
            <consortium name="The Broad Institute Genome Sequencing Platform"/>
            <person name="Earl A."/>
            <person name="Ward D."/>
            <person name="Feldgarden M."/>
            <person name="Gevers D."/>
            <person name="Daigneault M."/>
            <person name="Strauss J."/>
            <person name="Allen-Vercoe E."/>
            <person name="Young S.K."/>
            <person name="Zeng Q."/>
            <person name="Gargeya S."/>
            <person name="Fitzgerald M."/>
            <person name="Haas B."/>
            <person name="Abouelleil A."/>
            <person name="Alvarado L."/>
            <person name="Arachchi H.M."/>
            <person name="Berlin A."/>
            <person name="Brown A."/>
            <person name="Chapman S.B."/>
            <person name="Chen Z."/>
            <person name="Dunbar C."/>
            <person name="Freedman E."/>
            <person name="Gearin G."/>
            <person name="Gellesch M."/>
            <person name="Goldberg J."/>
            <person name="Griggs A."/>
            <person name="Gujja S."/>
            <person name="Heiman D."/>
            <person name="Howarth C."/>
            <person name="Larson L."/>
            <person name="Lui A."/>
            <person name="MacDonald P.J.P."/>
            <person name="Montmayeur A."/>
            <person name="Murphy C."/>
            <person name="Neiman D."/>
            <person name="Pearson M."/>
            <person name="Priest M."/>
            <person name="Roberts A."/>
            <person name="Saif S."/>
            <person name="Shea T."/>
            <person name="Shenoy N."/>
            <person name="Sisk P."/>
            <person name="Stolte C."/>
            <person name="Sykes S."/>
            <person name="Wortman J."/>
            <person name="Nusbaum C."/>
            <person name="Birren B."/>
        </authorList>
    </citation>
    <scope>NUCLEOTIDE SEQUENCE [LARGE SCALE GENOMIC DNA]</scope>
    <source>
        <strain evidence="2 3">1_3_50AFAA</strain>
    </source>
</reference>
<accession>A0A096B644</accession>
<dbReference type="InterPro" id="IPR011257">
    <property type="entry name" value="DNA_glycosylase"/>
</dbReference>
<dbReference type="AlphaFoldDB" id="A0A096B644"/>
<dbReference type="SUPFAM" id="SSF48150">
    <property type="entry name" value="DNA-glycosylase"/>
    <property type="match status" value="1"/>
</dbReference>
<dbReference type="PANTHER" id="PTHR30037">
    <property type="entry name" value="DNA-3-METHYLADENINE GLYCOSYLASE 1"/>
    <property type="match status" value="1"/>
</dbReference>
<dbReference type="eggNOG" id="COG2818">
    <property type="taxonomic scope" value="Bacteria"/>
</dbReference>
<proteinExistence type="predicted"/>
<feature type="binding site" evidence="1">
    <location>
        <position position="177"/>
    </location>
    <ligand>
        <name>Zn(2+)</name>
        <dbReference type="ChEBI" id="CHEBI:29105"/>
    </ligand>
</feature>
<protein>
    <recommendedName>
        <fullName evidence="4">DNA-3-methyladenine glycosylase I</fullName>
    </recommendedName>
</protein>
<name>A0A096B644_FLAPL</name>
<dbReference type="PATRIC" id="fig|742738.3.peg.2910"/>
<dbReference type="HOGENOM" id="CLU_083758_1_0_9"/>
<gene>
    <name evidence="2" type="ORF">HMPREF9460_02830</name>
</gene>
<dbReference type="GO" id="GO:0046872">
    <property type="term" value="F:metal ion binding"/>
    <property type="evidence" value="ECO:0007669"/>
    <property type="project" value="UniProtKB-KW"/>
</dbReference>
<dbReference type="RefSeq" id="WP_080744497.1">
    <property type="nucleotide sequence ID" value="NZ_KN174164.1"/>
</dbReference>
<keyword evidence="1" id="KW-0862">Zinc</keyword>
<feature type="binding site" evidence="1">
    <location>
        <position position="173"/>
    </location>
    <ligand>
        <name>Zn(2+)</name>
        <dbReference type="ChEBI" id="CHEBI:29105"/>
    </ligand>
</feature>
<dbReference type="Proteomes" id="UP000029585">
    <property type="component" value="Unassembled WGS sequence"/>
</dbReference>
<dbReference type="EMBL" id="ADLO01000088">
    <property type="protein sequence ID" value="KGF54441.1"/>
    <property type="molecule type" value="Genomic_DNA"/>
</dbReference>
<dbReference type="GO" id="GO:0008725">
    <property type="term" value="F:DNA-3-methyladenine glycosylase activity"/>
    <property type="evidence" value="ECO:0007669"/>
    <property type="project" value="InterPro"/>
</dbReference>
<dbReference type="GO" id="GO:0006284">
    <property type="term" value="P:base-excision repair"/>
    <property type="evidence" value="ECO:0007669"/>
    <property type="project" value="InterPro"/>
</dbReference>
<feature type="binding site" evidence="1">
    <location>
        <position position="4"/>
    </location>
    <ligand>
        <name>Zn(2+)</name>
        <dbReference type="ChEBI" id="CHEBI:29105"/>
    </ligand>
</feature>
<dbReference type="InterPro" id="IPR052891">
    <property type="entry name" value="DNA-3mA_glycosylase"/>
</dbReference>
<organism evidence="2 3">
    <name type="scientific">Flavonifractor plautii 1_3_50AFAA</name>
    <dbReference type="NCBI Taxonomy" id="742738"/>
    <lineage>
        <taxon>Bacteria</taxon>
        <taxon>Bacillati</taxon>
        <taxon>Bacillota</taxon>
        <taxon>Clostridia</taxon>
        <taxon>Eubacteriales</taxon>
        <taxon>Oscillospiraceae</taxon>
        <taxon>Flavonifractor</taxon>
    </lineage>
</organism>
<evidence type="ECO:0008006" key="4">
    <source>
        <dbReference type="Google" id="ProtNLM"/>
    </source>
</evidence>
<evidence type="ECO:0000313" key="3">
    <source>
        <dbReference type="Proteomes" id="UP000029585"/>
    </source>
</evidence>
<dbReference type="Pfam" id="PF03352">
    <property type="entry name" value="Adenine_glyco"/>
    <property type="match status" value="1"/>
</dbReference>
<dbReference type="Gene3D" id="1.10.340.30">
    <property type="entry name" value="Hypothetical protein, domain 2"/>
    <property type="match status" value="1"/>
</dbReference>
<sequence>MKRCRWADPNSELYIAYHDNEWGRPEHDDRKLFEMLTLEGFQAGLSWLTILKKREAFRRAFDNFQPDVIVQYGPEKVETLMADAGIVRNRRKIEAAIRNAWVYLSIQKEVGSFDRYLWSFTGGKVILNTDDEARAHTELSDRISKDLKHRGMSFVGTTIIYAFLQAVGVVNDHELSCFCHPNNQ</sequence>